<dbReference type="Pfam" id="PF02272">
    <property type="entry name" value="DHHA1"/>
    <property type="match status" value="1"/>
</dbReference>
<feature type="domain" description="DHHA1" evidence="1">
    <location>
        <begin position="247"/>
        <end position="308"/>
    </location>
</feature>
<dbReference type="AlphaFoldDB" id="A0A518VCF6"/>
<keyword evidence="3" id="KW-1185">Reference proteome</keyword>
<dbReference type="PANTHER" id="PTHR42146">
    <property type="entry name" value="3',5'-CYCLIC-NUCLEOTIDE PHOSPHODIESTERASE"/>
    <property type="match status" value="1"/>
</dbReference>
<protein>
    <recommendedName>
        <fullName evidence="1">DHHA1 domain-containing protein</fullName>
    </recommendedName>
</protein>
<evidence type="ECO:0000313" key="3">
    <source>
        <dbReference type="Proteomes" id="UP000319432"/>
    </source>
</evidence>
<reference evidence="2 3" key="1">
    <citation type="submission" date="2018-11" db="EMBL/GenBank/DDBJ databases">
        <title>Phylogenetic determinants of toxin gene distribution in genomes of Brevibacillus laterosporus.</title>
        <authorList>
            <person name="Glare T.R."/>
            <person name="Durrant A."/>
            <person name="Berry C."/>
            <person name="Palma L."/>
            <person name="Ormskirk M."/>
            <person name="Cox M.O."/>
        </authorList>
    </citation>
    <scope>NUCLEOTIDE SEQUENCE [LARGE SCALE GENOMIC DNA]</scope>
    <source>
        <strain evidence="2 3">1821L</strain>
    </source>
</reference>
<dbReference type="SUPFAM" id="SSF64182">
    <property type="entry name" value="DHH phosphoesterases"/>
    <property type="match status" value="1"/>
</dbReference>
<dbReference type="Gene3D" id="3.10.310.30">
    <property type="match status" value="1"/>
</dbReference>
<dbReference type="InterPro" id="IPR038763">
    <property type="entry name" value="DHH_sf"/>
</dbReference>
<dbReference type="Proteomes" id="UP000319432">
    <property type="component" value="Chromosome"/>
</dbReference>
<accession>A0A518VCF6</accession>
<name>A0A518VCF6_BRELA</name>
<organism evidence="2 3">
    <name type="scientific">Brevibacillus laterosporus</name>
    <name type="common">Bacillus laterosporus</name>
    <dbReference type="NCBI Taxonomy" id="1465"/>
    <lineage>
        <taxon>Bacteria</taxon>
        <taxon>Bacillati</taxon>
        <taxon>Bacillota</taxon>
        <taxon>Bacilli</taxon>
        <taxon>Bacillales</taxon>
        <taxon>Paenibacillaceae</taxon>
        <taxon>Brevibacillus</taxon>
    </lineage>
</organism>
<dbReference type="InterPro" id="IPR052968">
    <property type="entry name" value="Nucleotide_metab_enz"/>
</dbReference>
<dbReference type="EMBL" id="CP033464">
    <property type="protein sequence ID" value="QDX94664.1"/>
    <property type="molecule type" value="Genomic_DNA"/>
</dbReference>
<dbReference type="InterPro" id="IPR003156">
    <property type="entry name" value="DHHA1_dom"/>
</dbReference>
<dbReference type="PANTHER" id="PTHR42146:SF1">
    <property type="entry name" value="OLIGORIBONUCLEASE NRNB"/>
    <property type="match status" value="1"/>
</dbReference>
<sequence>MKVKLFTHTDLDGVGCAIVAKCAFQDVDVEYCNYDEINLKIEKFTATEQYRHYDKVFITDISVNEKVANLIDFSISRDLRAKDKYKLIDHHVTAKWLNKFDWAEVNDLEISIYPPEEYMKSSGTSLFYHYIWENYEINISDLLRFVELVRRFDTWEWNTKFKDKHAKQLNDLLTIIGRDKFIERFELVQIVDFSRSEKMLLDIEEKRIKEYIEQKEKELIVKNDSNGVAGIVFAERYHSELGNELAKNHPEVDFIVMVNMGDKKISYRGIKDDFHLGDIAKRKYGGGGHAKAAGCQLNEKVISDVLEGILQI</sequence>
<evidence type="ECO:0000313" key="2">
    <source>
        <dbReference type="EMBL" id="QDX94664.1"/>
    </source>
</evidence>
<evidence type="ECO:0000259" key="1">
    <source>
        <dbReference type="Pfam" id="PF02272"/>
    </source>
</evidence>
<dbReference type="OrthoDB" id="2035301at2"/>
<dbReference type="GO" id="GO:0003676">
    <property type="term" value="F:nucleic acid binding"/>
    <property type="evidence" value="ECO:0007669"/>
    <property type="project" value="InterPro"/>
</dbReference>
<proteinExistence type="predicted"/>
<gene>
    <name evidence="2" type="ORF">EEL30_21730</name>
</gene>